<name>A0A1Y2GWD4_9FUNG</name>
<feature type="compositionally biased region" description="Acidic residues" evidence="11">
    <location>
        <begin position="548"/>
        <end position="561"/>
    </location>
</feature>
<protein>
    <recommendedName>
        <fullName evidence="10">Palmitoyltransferase</fullName>
        <ecNumber evidence="10">2.3.1.225</ecNumber>
    </recommendedName>
</protein>
<feature type="domain" description="Palmitoyltransferase DHHC" evidence="12">
    <location>
        <begin position="264"/>
        <end position="387"/>
    </location>
</feature>
<evidence type="ECO:0000256" key="7">
    <source>
        <dbReference type="ARBA" id="ARBA00023288"/>
    </source>
</evidence>
<evidence type="ECO:0000256" key="10">
    <source>
        <dbReference type="RuleBase" id="RU079119"/>
    </source>
</evidence>
<accession>A0A1Y2GWD4</accession>
<sequence>MTVQNYIILSLCKRLIGLGLVGWSYYVFAFSVCGYLLNHGHTFQGVAFLVMVTVIVVLLIWSYCIATFTSPGYPNEILQKYSGYHSAIQGDISMVDHEDTVRVGLLEPEQFYLSSSLNAHSSPLPDTRAIAATSTTTGANIRDRDVGRVPTSSMGHVERLSEETDGMNQSHTCQAAQFTAIAESSGSGTGVVQYNCHVSSSILVPPPPPLQSAQGLTQDHTVVQMVGARSNVRHDGYEGDSEDTADNMPLGRSIRRFTVKRDGKMRYCQKCHFEKPDRTHHCSSCKRCVLKMDHHCPWLNNCVGHRNYKAFFLFVLWTAIYCVTLVACTIPVAAGVASLPNDENAFDPQWVFMILIGMIFGLCLVPFAIHHLLLIKSNRTTIESFEKHRYRVGNTGEVMQSRVLNVFDLGRKKNFIQVLGPTWYLWLVPVRNSIGDGWSFPANDYGKSVLYQGDNDTNIRNSQNRWMQNDASPAKPYYHNTHGPYDGVGNSGYESYDMNDTSDLDQEHYRRDSDESDEDGRRGRRYPQPPPRRLRQQHGAFATVQHDSDEEAEEYLYDSDEPATIRFTDTER</sequence>
<dbReference type="InParanoid" id="A0A1Y2GWD4"/>
<keyword evidence="4 10" id="KW-1133">Transmembrane helix</keyword>
<evidence type="ECO:0000256" key="2">
    <source>
        <dbReference type="ARBA" id="ARBA00022679"/>
    </source>
</evidence>
<evidence type="ECO:0000313" key="14">
    <source>
        <dbReference type="Proteomes" id="UP000193648"/>
    </source>
</evidence>
<comment type="caution">
    <text evidence="13">The sequence shown here is derived from an EMBL/GenBank/DDBJ whole genome shotgun (WGS) entry which is preliminary data.</text>
</comment>
<evidence type="ECO:0000256" key="5">
    <source>
        <dbReference type="ARBA" id="ARBA00023136"/>
    </source>
</evidence>
<dbReference type="AlphaFoldDB" id="A0A1Y2GWD4"/>
<dbReference type="PANTHER" id="PTHR12246">
    <property type="entry name" value="PALMITOYLTRANSFERASE ZDHHC16"/>
    <property type="match status" value="1"/>
</dbReference>
<comment type="domain">
    <text evidence="10">The DHHC domain is required for palmitoyltransferase activity.</text>
</comment>
<keyword evidence="7" id="KW-0449">Lipoprotein</keyword>
<gene>
    <name evidence="13" type="ORF">BCR41DRAFT_349077</name>
</gene>
<evidence type="ECO:0000259" key="12">
    <source>
        <dbReference type="Pfam" id="PF01529"/>
    </source>
</evidence>
<organism evidence="13 14">
    <name type="scientific">Lobosporangium transversale</name>
    <dbReference type="NCBI Taxonomy" id="64571"/>
    <lineage>
        <taxon>Eukaryota</taxon>
        <taxon>Fungi</taxon>
        <taxon>Fungi incertae sedis</taxon>
        <taxon>Mucoromycota</taxon>
        <taxon>Mortierellomycotina</taxon>
        <taxon>Mortierellomycetes</taxon>
        <taxon>Mortierellales</taxon>
        <taxon>Mortierellaceae</taxon>
        <taxon>Lobosporangium</taxon>
    </lineage>
</organism>
<feature type="transmembrane region" description="Helical" evidence="10">
    <location>
        <begin position="43"/>
        <end position="66"/>
    </location>
</feature>
<dbReference type="GO" id="GO:0016020">
    <property type="term" value="C:membrane"/>
    <property type="evidence" value="ECO:0007669"/>
    <property type="project" value="UniProtKB-SubCell"/>
</dbReference>
<keyword evidence="5 10" id="KW-0472">Membrane</keyword>
<dbReference type="GO" id="GO:0019706">
    <property type="term" value="F:protein-cysteine S-palmitoyltransferase activity"/>
    <property type="evidence" value="ECO:0007669"/>
    <property type="project" value="UniProtKB-EC"/>
</dbReference>
<dbReference type="PROSITE" id="PS50216">
    <property type="entry name" value="DHHC"/>
    <property type="match status" value="1"/>
</dbReference>
<dbReference type="Proteomes" id="UP000193648">
    <property type="component" value="Unassembled WGS sequence"/>
</dbReference>
<dbReference type="RefSeq" id="XP_021883558.1">
    <property type="nucleotide sequence ID" value="XM_022023404.1"/>
</dbReference>
<dbReference type="GeneID" id="33565248"/>
<keyword evidence="14" id="KW-1185">Reference proteome</keyword>
<proteinExistence type="inferred from homology"/>
<dbReference type="OrthoDB" id="9909019at2759"/>
<keyword evidence="3 10" id="KW-0812">Transmembrane</keyword>
<evidence type="ECO:0000256" key="11">
    <source>
        <dbReference type="SAM" id="MobiDB-lite"/>
    </source>
</evidence>
<comment type="subcellular location">
    <subcellularLocation>
        <location evidence="1">Membrane</location>
        <topology evidence="1">Multi-pass membrane protein</topology>
    </subcellularLocation>
</comment>
<evidence type="ECO:0000256" key="3">
    <source>
        <dbReference type="ARBA" id="ARBA00022692"/>
    </source>
</evidence>
<dbReference type="InterPro" id="IPR039859">
    <property type="entry name" value="PFA4/ZDH16/20/ERF2-like"/>
</dbReference>
<feature type="transmembrane region" description="Helical" evidence="10">
    <location>
        <begin position="15"/>
        <end position="37"/>
    </location>
</feature>
<evidence type="ECO:0000256" key="1">
    <source>
        <dbReference type="ARBA" id="ARBA00004141"/>
    </source>
</evidence>
<feature type="region of interest" description="Disordered" evidence="11">
    <location>
        <begin position="468"/>
        <end position="572"/>
    </location>
</feature>
<comment type="catalytic activity">
    <reaction evidence="9 10">
        <text>L-cysteinyl-[protein] + hexadecanoyl-CoA = S-hexadecanoyl-L-cysteinyl-[protein] + CoA</text>
        <dbReference type="Rhea" id="RHEA:36683"/>
        <dbReference type="Rhea" id="RHEA-COMP:10131"/>
        <dbReference type="Rhea" id="RHEA-COMP:11032"/>
        <dbReference type="ChEBI" id="CHEBI:29950"/>
        <dbReference type="ChEBI" id="CHEBI:57287"/>
        <dbReference type="ChEBI" id="CHEBI:57379"/>
        <dbReference type="ChEBI" id="CHEBI:74151"/>
        <dbReference type="EC" id="2.3.1.225"/>
    </reaction>
</comment>
<feature type="transmembrane region" description="Helical" evidence="10">
    <location>
        <begin position="349"/>
        <end position="369"/>
    </location>
</feature>
<keyword evidence="8 10" id="KW-0012">Acyltransferase</keyword>
<evidence type="ECO:0000313" key="13">
    <source>
        <dbReference type="EMBL" id="ORZ23744.1"/>
    </source>
</evidence>
<evidence type="ECO:0000256" key="9">
    <source>
        <dbReference type="ARBA" id="ARBA00048048"/>
    </source>
</evidence>
<keyword evidence="2 10" id="KW-0808">Transferase</keyword>
<dbReference type="Pfam" id="PF01529">
    <property type="entry name" value="DHHC"/>
    <property type="match status" value="1"/>
</dbReference>
<evidence type="ECO:0000256" key="6">
    <source>
        <dbReference type="ARBA" id="ARBA00023139"/>
    </source>
</evidence>
<evidence type="ECO:0000256" key="4">
    <source>
        <dbReference type="ARBA" id="ARBA00022989"/>
    </source>
</evidence>
<dbReference type="EMBL" id="MCFF01000009">
    <property type="protein sequence ID" value="ORZ23744.1"/>
    <property type="molecule type" value="Genomic_DNA"/>
</dbReference>
<dbReference type="InterPro" id="IPR001594">
    <property type="entry name" value="Palmitoyltrfase_DHHC"/>
</dbReference>
<dbReference type="EC" id="2.3.1.225" evidence="10"/>
<evidence type="ECO:0000256" key="8">
    <source>
        <dbReference type="ARBA" id="ARBA00023315"/>
    </source>
</evidence>
<comment type="similarity">
    <text evidence="10">Belongs to the DHHC palmitoyltransferase family.</text>
</comment>
<reference evidence="13 14" key="1">
    <citation type="submission" date="2016-07" db="EMBL/GenBank/DDBJ databases">
        <title>Pervasive Adenine N6-methylation of Active Genes in Fungi.</title>
        <authorList>
            <consortium name="DOE Joint Genome Institute"/>
            <person name="Mondo S.J."/>
            <person name="Dannebaum R.O."/>
            <person name="Kuo R.C."/>
            <person name="Labutti K."/>
            <person name="Haridas S."/>
            <person name="Kuo A."/>
            <person name="Salamov A."/>
            <person name="Ahrendt S.R."/>
            <person name="Lipzen A."/>
            <person name="Sullivan W."/>
            <person name="Andreopoulos W.B."/>
            <person name="Clum A."/>
            <person name="Lindquist E."/>
            <person name="Daum C."/>
            <person name="Ramamoorthy G.K."/>
            <person name="Gryganskyi A."/>
            <person name="Culley D."/>
            <person name="Magnuson J.K."/>
            <person name="James T.Y."/>
            <person name="O'Malley M.A."/>
            <person name="Stajich J.E."/>
            <person name="Spatafora J.W."/>
            <person name="Visel A."/>
            <person name="Grigoriev I.V."/>
        </authorList>
    </citation>
    <scope>NUCLEOTIDE SEQUENCE [LARGE SCALE GENOMIC DNA]</scope>
    <source>
        <strain evidence="13 14">NRRL 3116</strain>
    </source>
</reference>
<feature type="transmembrane region" description="Helical" evidence="10">
    <location>
        <begin position="311"/>
        <end position="337"/>
    </location>
</feature>
<keyword evidence="6" id="KW-0564">Palmitate</keyword>
<dbReference type="STRING" id="64571.A0A1Y2GWD4"/>